<dbReference type="STRING" id="1848903.CCAND38_10012"/>
<dbReference type="Pfam" id="PF04286">
    <property type="entry name" value="DUF445"/>
    <property type="match status" value="1"/>
</dbReference>
<dbReference type="InterPro" id="IPR007383">
    <property type="entry name" value="DUF445"/>
</dbReference>
<organism evidence="2 3">
    <name type="scientific">Capnocytophaga canis</name>
    <dbReference type="NCBI Taxonomy" id="1848903"/>
    <lineage>
        <taxon>Bacteria</taxon>
        <taxon>Pseudomonadati</taxon>
        <taxon>Bacteroidota</taxon>
        <taxon>Flavobacteriia</taxon>
        <taxon>Flavobacteriales</taxon>
        <taxon>Flavobacteriaceae</taxon>
        <taxon>Capnocytophaga</taxon>
    </lineage>
</organism>
<dbReference type="EMBL" id="CDOL01000243">
    <property type="protein sequence ID" value="CEN53707.1"/>
    <property type="molecule type" value="Genomic_DNA"/>
</dbReference>
<dbReference type="Proteomes" id="UP000038200">
    <property type="component" value="Unassembled WGS sequence"/>
</dbReference>
<dbReference type="AlphaFoldDB" id="A0A0B7IUH4"/>
<keyword evidence="1" id="KW-1133">Transmembrane helix</keyword>
<proteinExistence type="predicted"/>
<protein>
    <submittedName>
        <fullName evidence="2">Putative conserved transmembrane protein</fullName>
    </submittedName>
</protein>
<feature type="transmembrane region" description="Helical" evidence="1">
    <location>
        <begin position="12"/>
        <end position="32"/>
    </location>
</feature>
<keyword evidence="1" id="KW-0472">Membrane</keyword>
<dbReference type="PANTHER" id="PTHR38442">
    <property type="entry name" value="INNER MEMBRANE PROTEIN-RELATED"/>
    <property type="match status" value="1"/>
</dbReference>
<sequence>MKDKERKLRYHKRMATTLFLIMVVLYVTMVFLQKKYPETSLIGYIKAFSEAAMVGALADWFAVTALFHKPLGLPIPHTNLIENRKKSIGDNLGGFVVDNFLKPEGIRPYVEEVKITPFLAEWLSKEKNINTLTNEISEKIVQLVNGIDEENATDFITQKSKELLHEIELKTLMSKSLDYIMEEKEHQKLLSFILQKIETYIWENKSLVQEKVSSKSAFFIPKFVDDILADKITEGLANYVAEIIKDPEHSVRKEVDSQLNAFSKDIQTSSAWSTKIENIKSQIINSKSIDKYALQMWKYLKDYINNDLAKPTTDSTLKQYFYKYIQKLSLQLHTDVELQQKINRQIQKTAYQFILKNRHEVGILISRTVGNWQGKELSRKLELEVGKDLQFIRINGTVVGGLAGVLIYAITQFL</sequence>
<evidence type="ECO:0000313" key="3">
    <source>
        <dbReference type="Proteomes" id="UP000038200"/>
    </source>
</evidence>
<evidence type="ECO:0000256" key="1">
    <source>
        <dbReference type="SAM" id="Phobius"/>
    </source>
</evidence>
<name>A0A0B7IUH4_9FLAO</name>
<keyword evidence="1 2" id="KW-0812">Transmembrane</keyword>
<evidence type="ECO:0000313" key="2">
    <source>
        <dbReference type="EMBL" id="CEN53707.1"/>
    </source>
</evidence>
<dbReference type="PANTHER" id="PTHR38442:SF1">
    <property type="entry name" value="INNER MEMBRANE PROTEIN"/>
    <property type="match status" value="1"/>
</dbReference>
<dbReference type="RefSeq" id="WP_042008695.1">
    <property type="nucleotide sequence ID" value="NZ_CDOL01000243.1"/>
</dbReference>
<reference evidence="2 3" key="1">
    <citation type="submission" date="2015-01" db="EMBL/GenBank/DDBJ databases">
        <authorList>
            <person name="Xiang T."/>
            <person name="Song Y."/>
            <person name="Huang L."/>
            <person name="Wang B."/>
            <person name="Wu P."/>
        </authorList>
    </citation>
    <scope>NUCLEOTIDE SEQUENCE [LARGE SCALE GENOMIC DNA]</scope>
    <source>
        <strain evidence="2 3">CcD93</strain>
    </source>
</reference>
<dbReference type="OrthoDB" id="9769590at2"/>
<gene>
    <name evidence="2" type="ORF">CCAND93_530009</name>
</gene>
<accession>A0A0B7IUH4</accession>
<dbReference type="GO" id="GO:0005886">
    <property type="term" value="C:plasma membrane"/>
    <property type="evidence" value="ECO:0007669"/>
    <property type="project" value="TreeGrafter"/>
</dbReference>